<keyword evidence="2" id="KW-1185">Reference proteome</keyword>
<name>A0A926USA6_9CYAN</name>
<evidence type="ECO:0000313" key="2">
    <source>
        <dbReference type="Proteomes" id="UP000631421"/>
    </source>
</evidence>
<dbReference type="Proteomes" id="UP000631421">
    <property type="component" value="Unassembled WGS sequence"/>
</dbReference>
<organism evidence="1 2">
    <name type="scientific">Pseudanabaena cinerea FACHB-1277</name>
    <dbReference type="NCBI Taxonomy" id="2949581"/>
    <lineage>
        <taxon>Bacteria</taxon>
        <taxon>Bacillati</taxon>
        <taxon>Cyanobacteriota</taxon>
        <taxon>Cyanophyceae</taxon>
        <taxon>Pseudanabaenales</taxon>
        <taxon>Pseudanabaenaceae</taxon>
        <taxon>Pseudanabaena</taxon>
        <taxon>Pseudanabaena cinerea</taxon>
    </lineage>
</organism>
<accession>A0A926USA6</accession>
<gene>
    <name evidence="1" type="ORF">H6F44_08480</name>
</gene>
<evidence type="ECO:0000313" key="1">
    <source>
        <dbReference type="EMBL" id="MBD2150152.1"/>
    </source>
</evidence>
<dbReference type="EMBL" id="JACJPY010000020">
    <property type="protein sequence ID" value="MBD2150152.1"/>
    <property type="molecule type" value="Genomic_DNA"/>
</dbReference>
<reference evidence="1" key="1">
    <citation type="journal article" date="2015" name="ISME J.">
        <title>Draft Genome Sequence of Streptomyces incarnatus NRRL8089, which Produces the Nucleoside Antibiotic Sinefungin.</title>
        <authorList>
            <person name="Oshima K."/>
            <person name="Hattori M."/>
            <person name="Shimizu H."/>
            <person name="Fukuda K."/>
            <person name="Nemoto M."/>
            <person name="Inagaki K."/>
            <person name="Tamura T."/>
        </authorList>
    </citation>
    <scope>NUCLEOTIDE SEQUENCE</scope>
    <source>
        <strain evidence="1">FACHB-1277</strain>
    </source>
</reference>
<dbReference type="AlphaFoldDB" id="A0A926USA6"/>
<dbReference type="RefSeq" id="WP_190350519.1">
    <property type="nucleotide sequence ID" value="NZ_JACJPY010000020.1"/>
</dbReference>
<reference evidence="1" key="2">
    <citation type="submission" date="2020-08" db="EMBL/GenBank/DDBJ databases">
        <authorList>
            <person name="Chen M."/>
            <person name="Teng W."/>
            <person name="Zhao L."/>
            <person name="Hu C."/>
            <person name="Zhou Y."/>
            <person name="Han B."/>
            <person name="Song L."/>
            <person name="Shu W."/>
        </authorList>
    </citation>
    <scope>NUCLEOTIDE SEQUENCE</scope>
    <source>
        <strain evidence="1">FACHB-1277</strain>
    </source>
</reference>
<evidence type="ECO:0008006" key="3">
    <source>
        <dbReference type="Google" id="ProtNLM"/>
    </source>
</evidence>
<protein>
    <recommendedName>
        <fullName evidence="3">DNA methyltransferase</fullName>
    </recommendedName>
</protein>
<proteinExistence type="predicted"/>
<sequence>MNHRDKLIQIYELISKKSTVVEIKKIPQEILGKIDLIAQNCSKQKGVYTVLVTLLIHKTLHPQQDVRFHQENLPNGFSGRTIDTKYITPTLKSLGLPSMSESGWLTRSLEQPFPYLIDYQGKIGGKGVKDAFLSILDFLEAKVKSTNQQKIAEQMTIYLLQAVVEIAKEETIEIPKIDDNKKSEIKINDIVSALEEHFYCKTYTAKGTSKLPVIAVYAIYELIIKEVNRYQNCILKPLGSHTASDRTSKSAGDIEVHYSEPPTSLLEVIEIKFEKPIDKHIVAIATEKIAKFNPQRYLILSSANVKQEDVSDISRMIDEVANKYKCQIIVNGVLPTIKYYLRLVNDLSEFINDYSALIEQDCEINFEHKQKWNEIITRFR</sequence>
<comment type="caution">
    <text evidence="1">The sequence shown here is derived from an EMBL/GenBank/DDBJ whole genome shotgun (WGS) entry which is preliminary data.</text>
</comment>